<dbReference type="STRING" id="549789.NIES30_12555"/>
<sequence>MALNPVLLKSARQIYRTYYEVHPDDVQRPIGIAISTKTHRGKLIFGDRPVLLPTECFVPISQIEPGLH</sequence>
<proteinExistence type="predicted"/>
<dbReference type="AlphaFoldDB" id="A0A1U7J5A5"/>
<evidence type="ECO:0000313" key="2">
    <source>
        <dbReference type="Proteomes" id="UP000185557"/>
    </source>
</evidence>
<dbReference type="Proteomes" id="UP000185557">
    <property type="component" value="Unassembled WGS sequence"/>
</dbReference>
<dbReference type="EMBL" id="MRCG01000008">
    <property type="protein sequence ID" value="OKH47872.1"/>
    <property type="molecule type" value="Genomic_DNA"/>
</dbReference>
<comment type="caution">
    <text evidence="1">The sequence shown here is derived from an EMBL/GenBank/DDBJ whole genome shotgun (WGS) entry which is preliminary data.</text>
</comment>
<reference evidence="1 2" key="1">
    <citation type="submission" date="2016-11" db="EMBL/GenBank/DDBJ databases">
        <title>Draft Genome Sequences of Nine Cyanobacterial Strains from Diverse Habitats.</title>
        <authorList>
            <person name="Zhu T."/>
            <person name="Hou S."/>
            <person name="Lu X."/>
            <person name="Hess W.R."/>
        </authorList>
    </citation>
    <scope>NUCLEOTIDE SEQUENCE [LARGE SCALE GENOMIC DNA]</scope>
    <source>
        <strain evidence="1 2">NIES-30</strain>
    </source>
</reference>
<dbReference type="OrthoDB" id="531597at2"/>
<protein>
    <submittedName>
        <fullName evidence="1">Uncharacterized protein</fullName>
    </submittedName>
</protein>
<dbReference type="RefSeq" id="WP_073608833.1">
    <property type="nucleotide sequence ID" value="NZ_MRCG01000008.1"/>
</dbReference>
<evidence type="ECO:0000313" key="1">
    <source>
        <dbReference type="EMBL" id="OKH47872.1"/>
    </source>
</evidence>
<name>A0A1U7J5A5_9CYAN</name>
<accession>A0A1U7J5A5</accession>
<keyword evidence="2" id="KW-1185">Reference proteome</keyword>
<organism evidence="1 2">
    <name type="scientific">Phormidium tenue NIES-30</name>
    <dbReference type="NCBI Taxonomy" id="549789"/>
    <lineage>
        <taxon>Bacteria</taxon>
        <taxon>Bacillati</taxon>
        <taxon>Cyanobacteriota</taxon>
        <taxon>Cyanophyceae</taxon>
        <taxon>Oscillatoriophycideae</taxon>
        <taxon>Oscillatoriales</taxon>
        <taxon>Oscillatoriaceae</taxon>
        <taxon>Phormidium</taxon>
    </lineage>
</organism>
<gene>
    <name evidence="1" type="ORF">NIES30_12555</name>
</gene>